<reference evidence="2" key="1">
    <citation type="submission" date="2020-10" db="EMBL/GenBank/DDBJ databases">
        <authorList>
            <person name="Gilroy R."/>
        </authorList>
    </citation>
    <scope>NUCLEOTIDE SEQUENCE</scope>
    <source>
        <strain evidence="2">ChiSjej3B21-11622</strain>
    </source>
</reference>
<evidence type="ECO:0000313" key="2">
    <source>
        <dbReference type="EMBL" id="HIQ95749.1"/>
    </source>
</evidence>
<dbReference type="PANTHER" id="PTHR43245">
    <property type="entry name" value="BIFUNCTIONAL POLYMYXIN RESISTANCE PROTEIN ARNA"/>
    <property type="match status" value="1"/>
</dbReference>
<organism evidence="2 3">
    <name type="scientific">Candidatus Limivivens merdigallinarum</name>
    <dbReference type="NCBI Taxonomy" id="2840859"/>
    <lineage>
        <taxon>Bacteria</taxon>
        <taxon>Bacillati</taxon>
        <taxon>Bacillota</taxon>
        <taxon>Clostridia</taxon>
        <taxon>Lachnospirales</taxon>
        <taxon>Lachnospiraceae</taxon>
        <taxon>Lachnospiraceae incertae sedis</taxon>
        <taxon>Candidatus Limivivens</taxon>
    </lineage>
</organism>
<sequence length="326" mass="36372">MKHTIYFITGINGFLGRTLAKRLLDAACEVYGLRLPTDKQRSLDKVIYYEGDVTKPRTLVPFVKAAAKKGAVLIHCAGIVSIAAQNPALWRVNVDGTRNLIDQCEKQQVKKIIYVSSVHAIPEKPNGEVIRETERFSASLVKGIYGKSKAEATAFVKNAARHGLPVTIVHPSGIIGPEDSSGSYMTELFRFYVRHRIPLAIDGGYDFVDVRDVAEGILKCAQQEARGESYILSNEYITVGRIFDTLSRLTGKSKTWGSLPLRWIRPLAPCCEKIFPLLGLPKLITPYSLYTLGSNGNFSHEKATKELEYQPRSLEETMADIVRWLQ</sequence>
<dbReference type="AlphaFoldDB" id="A0A9D1D1H6"/>
<protein>
    <submittedName>
        <fullName evidence="2">NAD-dependent epimerase/dehydratase family protein</fullName>
    </submittedName>
</protein>
<dbReference type="Gene3D" id="3.40.50.720">
    <property type="entry name" value="NAD(P)-binding Rossmann-like Domain"/>
    <property type="match status" value="1"/>
</dbReference>
<dbReference type="SUPFAM" id="SSF51735">
    <property type="entry name" value="NAD(P)-binding Rossmann-fold domains"/>
    <property type="match status" value="1"/>
</dbReference>
<reference evidence="2" key="2">
    <citation type="journal article" date="2021" name="PeerJ">
        <title>Extensive microbial diversity within the chicken gut microbiome revealed by metagenomics and culture.</title>
        <authorList>
            <person name="Gilroy R."/>
            <person name="Ravi A."/>
            <person name="Getino M."/>
            <person name="Pursley I."/>
            <person name="Horton D.L."/>
            <person name="Alikhan N.F."/>
            <person name="Baker D."/>
            <person name="Gharbi K."/>
            <person name="Hall N."/>
            <person name="Watson M."/>
            <person name="Adriaenssens E.M."/>
            <person name="Foster-Nyarko E."/>
            <person name="Jarju S."/>
            <person name="Secka A."/>
            <person name="Antonio M."/>
            <person name="Oren A."/>
            <person name="Chaudhuri R.R."/>
            <person name="La Ragione R."/>
            <person name="Hildebrand F."/>
            <person name="Pallen M.J."/>
        </authorList>
    </citation>
    <scope>NUCLEOTIDE SEQUENCE</scope>
    <source>
        <strain evidence="2">ChiSjej3B21-11622</strain>
    </source>
</reference>
<dbReference type="Pfam" id="PF01370">
    <property type="entry name" value="Epimerase"/>
    <property type="match status" value="1"/>
</dbReference>
<dbReference type="InterPro" id="IPR050177">
    <property type="entry name" value="Lipid_A_modif_metabolic_enz"/>
</dbReference>
<accession>A0A9D1D1H6</accession>
<dbReference type="InterPro" id="IPR036291">
    <property type="entry name" value="NAD(P)-bd_dom_sf"/>
</dbReference>
<name>A0A9D1D1H6_9FIRM</name>
<evidence type="ECO:0000259" key="1">
    <source>
        <dbReference type="Pfam" id="PF01370"/>
    </source>
</evidence>
<gene>
    <name evidence="2" type="ORF">IAB26_04225</name>
</gene>
<evidence type="ECO:0000313" key="3">
    <source>
        <dbReference type="Proteomes" id="UP000886886"/>
    </source>
</evidence>
<dbReference type="Proteomes" id="UP000886886">
    <property type="component" value="Unassembled WGS sequence"/>
</dbReference>
<dbReference type="InterPro" id="IPR001509">
    <property type="entry name" value="Epimerase_deHydtase"/>
</dbReference>
<proteinExistence type="predicted"/>
<dbReference type="EMBL" id="DVFT01000058">
    <property type="protein sequence ID" value="HIQ95749.1"/>
    <property type="molecule type" value="Genomic_DNA"/>
</dbReference>
<feature type="domain" description="NAD-dependent epimerase/dehydratase" evidence="1">
    <location>
        <begin position="7"/>
        <end position="229"/>
    </location>
</feature>
<comment type="caution">
    <text evidence="2">The sequence shown here is derived from an EMBL/GenBank/DDBJ whole genome shotgun (WGS) entry which is preliminary data.</text>
</comment>